<proteinExistence type="predicted"/>
<protein>
    <submittedName>
        <fullName evidence="1">Aha1 domain-containing protein</fullName>
    </submittedName>
</protein>
<gene>
    <name evidence="1" type="ORF">CTI12_AA629990</name>
</gene>
<dbReference type="Gene3D" id="3.30.530.20">
    <property type="match status" value="1"/>
</dbReference>
<dbReference type="InterPro" id="IPR023393">
    <property type="entry name" value="START-like_dom_sf"/>
</dbReference>
<reference evidence="1 2" key="1">
    <citation type="journal article" date="2018" name="Mol. Plant">
        <title>The genome of Artemisia annua provides insight into the evolution of Asteraceae family and artemisinin biosynthesis.</title>
        <authorList>
            <person name="Shen Q."/>
            <person name="Zhang L."/>
            <person name="Liao Z."/>
            <person name="Wang S."/>
            <person name="Yan T."/>
            <person name="Shi P."/>
            <person name="Liu M."/>
            <person name="Fu X."/>
            <person name="Pan Q."/>
            <person name="Wang Y."/>
            <person name="Lv Z."/>
            <person name="Lu X."/>
            <person name="Zhang F."/>
            <person name="Jiang W."/>
            <person name="Ma Y."/>
            <person name="Chen M."/>
            <person name="Hao X."/>
            <person name="Li L."/>
            <person name="Tang Y."/>
            <person name="Lv G."/>
            <person name="Zhou Y."/>
            <person name="Sun X."/>
            <person name="Brodelius P.E."/>
            <person name="Rose J.K.C."/>
            <person name="Tang K."/>
        </authorList>
    </citation>
    <scope>NUCLEOTIDE SEQUENCE [LARGE SCALE GENOMIC DNA]</scope>
    <source>
        <strain evidence="2">cv. Huhao1</strain>
        <tissue evidence="1">Leaf</tissue>
    </source>
</reference>
<comment type="caution">
    <text evidence="1">The sequence shown here is derived from an EMBL/GenBank/DDBJ whole genome shotgun (WGS) entry which is preliminary data.</text>
</comment>
<dbReference type="AlphaFoldDB" id="A0A2U1K941"/>
<organism evidence="1 2">
    <name type="scientific">Artemisia annua</name>
    <name type="common">Sweet wormwood</name>
    <dbReference type="NCBI Taxonomy" id="35608"/>
    <lineage>
        <taxon>Eukaryota</taxon>
        <taxon>Viridiplantae</taxon>
        <taxon>Streptophyta</taxon>
        <taxon>Embryophyta</taxon>
        <taxon>Tracheophyta</taxon>
        <taxon>Spermatophyta</taxon>
        <taxon>Magnoliopsida</taxon>
        <taxon>eudicotyledons</taxon>
        <taxon>Gunneridae</taxon>
        <taxon>Pentapetalae</taxon>
        <taxon>asterids</taxon>
        <taxon>campanulids</taxon>
        <taxon>Asterales</taxon>
        <taxon>Asteraceae</taxon>
        <taxon>Asteroideae</taxon>
        <taxon>Anthemideae</taxon>
        <taxon>Artemisiinae</taxon>
        <taxon>Artemisia</taxon>
    </lineage>
</organism>
<keyword evidence="2" id="KW-1185">Reference proteome</keyword>
<name>A0A2U1K941_ARTAN</name>
<sequence>MMFVKGNLIFKKMFVNIAEVFIRQIHYITNTGKVRLVLEEPEPGVTVVNLTQTDVPEEDRYGNSTVVENTERGWRDLIFHKIRAVFGFGV</sequence>
<dbReference type="STRING" id="35608.A0A2U1K941"/>
<evidence type="ECO:0000313" key="1">
    <source>
        <dbReference type="EMBL" id="PWA19122.1"/>
    </source>
</evidence>
<dbReference type="Proteomes" id="UP000245207">
    <property type="component" value="Unassembled WGS sequence"/>
</dbReference>
<dbReference type="EMBL" id="PKPP01031478">
    <property type="protein sequence ID" value="PWA19122.1"/>
    <property type="molecule type" value="Genomic_DNA"/>
</dbReference>
<evidence type="ECO:0000313" key="2">
    <source>
        <dbReference type="Proteomes" id="UP000245207"/>
    </source>
</evidence>
<dbReference type="OrthoDB" id="567237at2759"/>
<accession>A0A2U1K941</accession>